<keyword evidence="2" id="KW-1003">Cell membrane</keyword>
<feature type="transmembrane region" description="Helical" evidence="6">
    <location>
        <begin position="285"/>
        <end position="303"/>
    </location>
</feature>
<dbReference type="OrthoDB" id="9798468at2"/>
<dbReference type="PANTHER" id="PTHR33529">
    <property type="entry name" value="SLR0882 PROTEIN-RELATED"/>
    <property type="match status" value="1"/>
</dbReference>
<feature type="transmembrane region" description="Helical" evidence="6">
    <location>
        <begin position="100"/>
        <end position="119"/>
    </location>
</feature>
<dbReference type="EMBL" id="OMKW01000002">
    <property type="protein sequence ID" value="SPF29392.1"/>
    <property type="molecule type" value="Genomic_DNA"/>
</dbReference>
<dbReference type="RefSeq" id="WP_108782095.1">
    <property type="nucleotide sequence ID" value="NZ_OMKW01000002.1"/>
</dbReference>
<keyword evidence="4 6" id="KW-1133">Transmembrane helix</keyword>
<evidence type="ECO:0000256" key="1">
    <source>
        <dbReference type="ARBA" id="ARBA00004651"/>
    </source>
</evidence>
<gene>
    <name evidence="7" type="primary">lptG</name>
    <name evidence="7" type="ORF">POI8812_01700</name>
</gene>
<feature type="transmembrane region" description="Helical" evidence="6">
    <location>
        <begin position="55"/>
        <end position="79"/>
    </location>
</feature>
<keyword evidence="8" id="KW-1185">Reference proteome</keyword>
<keyword evidence="5 6" id="KW-0472">Membrane</keyword>
<name>A0A2R8AAX9_9RHOB</name>
<dbReference type="Pfam" id="PF03739">
    <property type="entry name" value="LptF_LptG"/>
    <property type="match status" value="1"/>
</dbReference>
<evidence type="ECO:0000256" key="3">
    <source>
        <dbReference type="ARBA" id="ARBA00022692"/>
    </source>
</evidence>
<dbReference type="InterPro" id="IPR030923">
    <property type="entry name" value="LptG"/>
</dbReference>
<proteinExistence type="predicted"/>
<evidence type="ECO:0000256" key="5">
    <source>
        <dbReference type="ARBA" id="ARBA00023136"/>
    </source>
</evidence>
<dbReference type="AlphaFoldDB" id="A0A2R8AAX9"/>
<feature type="transmembrane region" description="Helical" evidence="6">
    <location>
        <begin position="315"/>
        <end position="335"/>
    </location>
</feature>
<dbReference type="Proteomes" id="UP000244932">
    <property type="component" value="Unassembled WGS sequence"/>
</dbReference>
<evidence type="ECO:0000313" key="7">
    <source>
        <dbReference type="EMBL" id="SPF29392.1"/>
    </source>
</evidence>
<organism evidence="7 8">
    <name type="scientific">Pontivivens insulae</name>
    <dbReference type="NCBI Taxonomy" id="1639689"/>
    <lineage>
        <taxon>Bacteria</taxon>
        <taxon>Pseudomonadati</taxon>
        <taxon>Pseudomonadota</taxon>
        <taxon>Alphaproteobacteria</taxon>
        <taxon>Rhodobacterales</taxon>
        <taxon>Paracoccaceae</taxon>
        <taxon>Pontivivens</taxon>
    </lineage>
</organism>
<accession>A0A2R8AAX9</accession>
<dbReference type="InterPro" id="IPR005495">
    <property type="entry name" value="LptG/LptF_permease"/>
</dbReference>
<protein>
    <submittedName>
        <fullName evidence="7">Lipopolysaccharide export system permease protein LptG</fullName>
    </submittedName>
</protein>
<feature type="transmembrane region" description="Helical" evidence="6">
    <location>
        <begin position="341"/>
        <end position="363"/>
    </location>
</feature>
<evidence type="ECO:0000313" key="8">
    <source>
        <dbReference type="Proteomes" id="UP000244932"/>
    </source>
</evidence>
<reference evidence="7 8" key="1">
    <citation type="submission" date="2018-03" db="EMBL/GenBank/DDBJ databases">
        <authorList>
            <person name="Keele B.F."/>
        </authorList>
    </citation>
    <scope>NUCLEOTIDE SEQUENCE [LARGE SCALE GENOMIC DNA]</scope>
    <source>
        <strain evidence="7 8">CeCT 8812</strain>
    </source>
</reference>
<dbReference type="GO" id="GO:0055085">
    <property type="term" value="P:transmembrane transport"/>
    <property type="evidence" value="ECO:0007669"/>
    <property type="project" value="InterPro"/>
</dbReference>
<keyword evidence="3 6" id="KW-0812">Transmembrane</keyword>
<comment type="subcellular location">
    <subcellularLocation>
        <location evidence="1">Cell membrane</location>
        <topology evidence="1">Multi-pass membrane protein</topology>
    </subcellularLocation>
</comment>
<evidence type="ECO:0000256" key="6">
    <source>
        <dbReference type="SAM" id="Phobius"/>
    </source>
</evidence>
<evidence type="ECO:0000256" key="4">
    <source>
        <dbReference type="ARBA" id="ARBA00022989"/>
    </source>
</evidence>
<sequence>MIGTMNQYLLRRHLAGLGLALLAATALVVLGDFLELTRRSSAASRDDVPVVLMLALHVPSILTKTLPFVVLLGSLTAFLRLARSSELVVTRAAGVSVWRLLLWPTAMAMVLGALAFGVWNPIASAALARYETLESRYLRGQESQLSISEDGLWLRQSVRGIQTVINAQESSADGQSLSTVDIYQFDADGNQTRRMTAESGILRSNYWEFSAVAVWTFERDGGSLTTSPGLIDEIQIPTDLTAARILEGFAPPETLGFWYLPDFIERMEASGFSSVRHRLYQQTELARPVMFAAMVLLAAGFAMRHVRFGSTGRRVLLCVLAGFGLFFLSDFTQALGAAGTVPVVLAAWVPPVAALMLAIALLLHLEDG</sequence>
<dbReference type="GO" id="GO:0043190">
    <property type="term" value="C:ATP-binding cassette (ABC) transporter complex"/>
    <property type="evidence" value="ECO:0007669"/>
    <property type="project" value="InterPro"/>
</dbReference>
<dbReference type="PANTHER" id="PTHR33529:SF2">
    <property type="entry name" value="LIPOPOLYSACCHARIDE EXPORT SYSTEM PERMEASE PROTEIN LPTG"/>
    <property type="match status" value="1"/>
</dbReference>
<evidence type="ECO:0000256" key="2">
    <source>
        <dbReference type="ARBA" id="ARBA00022475"/>
    </source>
</evidence>
<dbReference type="GO" id="GO:0015920">
    <property type="term" value="P:lipopolysaccharide transport"/>
    <property type="evidence" value="ECO:0007669"/>
    <property type="project" value="TreeGrafter"/>
</dbReference>
<dbReference type="NCBIfam" id="TIGR04408">
    <property type="entry name" value="LptG_lptG"/>
    <property type="match status" value="1"/>
</dbReference>